<proteinExistence type="predicted"/>
<organism evidence="3 4">
    <name type="scientific">Morus notabilis</name>
    <dbReference type="NCBI Taxonomy" id="981085"/>
    <lineage>
        <taxon>Eukaryota</taxon>
        <taxon>Viridiplantae</taxon>
        <taxon>Streptophyta</taxon>
        <taxon>Embryophyta</taxon>
        <taxon>Tracheophyta</taxon>
        <taxon>Spermatophyta</taxon>
        <taxon>Magnoliopsida</taxon>
        <taxon>eudicotyledons</taxon>
        <taxon>Gunneridae</taxon>
        <taxon>Pentapetalae</taxon>
        <taxon>rosids</taxon>
        <taxon>fabids</taxon>
        <taxon>Rosales</taxon>
        <taxon>Moraceae</taxon>
        <taxon>Moreae</taxon>
        <taxon>Morus</taxon>
    </lineage>
</organism>
<sequence length="370" mass="42027">MGKKSFAKRPFSSNRWDPAIDKAAAADPSSSTRQVSANRKFVDNAAEKRYEENIWARNLVKEKGFLLHDSPTLGQPGFISDVIISRGWQIFCRHPIDPIVPLVKEFYANLQNQGQNTVFVWEIDITFTSNYINGVLGIPNQDDEFVELITDAIEEQLKEVLKTIAILGAQWLLSAKGSYTCNRHELQPAAKVWYHFLASRLLLSTHGKTISRNRAILLYAVLVGKPINVGRLIIDQIRACAEKGKGGLYFPSLISELCIQSHVAWEASEPRLRNTGAMDLVAITRISSGRSEKSEKGEEEEEQDEPSRPSTSHTESASAAQSQEWLEKRMSLFEVQQFEMFELLLQQQEQLCQFWVYSRDRDMALKKSFQ</sequence>
<feature type="region of interest" description="Disordered" evidence="1">
    <location>
        <begin position="1"/>
        <end position="32"/>
    </location>
</feature>
<dbReference type="Pfam" id="PF20167">
    <property type="entry name" value="Transposase_32"/>
    <property type="match status" value="1"/>
</dbReference>
<evidence type="ECO:0000256" key="1">
    <source>
        <dbReference type="SAM" id="MobiDB-lite"/>
    </source>
</evidence>
<protein>
    <recommendedName>
        <fullName evidence="2">Putative plant transposon protein domain-containing protein</fullName>
    </recommendedName>
</protein>
<feature type="compositionally biased region" description="Polar residues" evidence="1">
    <location>
        <begin position="311"/>
        <end position="320"/>
    </location>
</feature>
<evidence type="ECO:0000313" key="3">
    <source>
        <dbReference type="EMBL" id="EXB49850.1"/>
    </source>
</evidence>
<name>W9RBS1_9ROSA</name>
<feature type="domain" description="Putative plant transposon protein" evidence="2">
    <location>
        <begin position="86"/>
        <end position="263"/>
    </location>
</feature>
<evidence type="ECO:0000313" key="4">
    <source>
        <dbReference type="Proteomes" id="UP000030645"/>
    </source>
</evidence>
<dbReference type="EMBL" id="KE343964">
    <property type="protein sequence ID" value="EXB49850.1"/>
    <property type="molecule type" value="Genomic_DNA"/>
</dbReference>
<reference evidence="4" key="1">
    <citation type="submission" date="2013-01" db="EMBL/GenBank/DDBJ databases">
        <title>Draft Genome Sequence of a Mulberry Tree, Morus notabilis C.K. Schneid.</title>
        <authorList>
            <person name="He N."/>
            <person name="Zhao S."/>
        </authorList>
    </citation>
    <scope>NUCLEOTIDE SEQUENCE</scope>
</reference>
<accession>W9RBS1</accession>
<evidence type="ECO:0000259" key="2">
    <source>
        <dbReference type="Pfam" id="PF20167"/>
    </source>
</evidence>
<dbReference type="Proteomes" id="UP000030645">
    <property type="component" value="Unassembled WGS sequence"/>
</dbReference>
<dbReference type="AlphaFoldDB" id="W9RBS1"/>
<feature type="region of interest" description="Disordered" evidence="1">
    <location>
        <begin position="289"/>
        <end position="320"/>
    </location>
</feature>
<feature type="compositionally biased region" description="Low complexity" evidence="1">
    <location>
        <begin position="21"/>
        <end position="31"/>
    </location>
</feature>
<gene>
    <name evidence="3" type="ORF">L484_000844</name>
</gene>
<dbReference type="InterPro" id="IPR046796">
    <property type="entry name" value="Transposase_32_dom"/>
</dbReference>
<keyword evidence="4" id="KW-1185">Reference proteome</keyword>